<evidence type="ECO:0000313" key="5">
    <source>
        <dbReference type="EMBL" id="QJC27836.1"/>
    </source>
</evidence>
<organism evidence="5 6">
    <name type="scientific">Anaplasma platys</name>
    <dbReference type="NCBI Taxonomy" id="949"/>
    <lineage>
        <taxon>Bacteria</taxon>
        <taxon>Pseudomonadati</taxon>
        <taxon>Pseudomonadota</taxon>
        <taxon>Alphaproteobacteria</taxon>
        <taxon>Rickettsiales</taxon>
        <taxon>Anaplasmataceae</taxon>
        <taxon>Anaplasma</taxon>
    </lineage>
</organism>
<dbReference type="Pfam" id="PF00717">
    <property type="entry name" value="Peptidase_S24"/>
    <property type="match status" value="1"/>
</dbReference>
<dbReference type="PROSITE" id="PS50943">
    <property type="entry name" value="HTH_CROC1"/>
    <property type="match status" value="1"/>
</dbReference>
<dbReference type="EMBL" id="CP046391">
    <property type="protein sequence ID" value="QJC27836.1"/>
    <property type="molecule type" value="Genomic_DNA"/>
</dbReference>
<dbReference type="GO" id="GO:0045892">
    <property type="term" value="P:negative regulation of DNA-templated transcription"/>
    <property type="evidence" value="ECO:0007669"/>
    <property type="project" value="InterPro"/>
</dbReference>
<dbReference type="SUPFAM" id="SSF47413">
    <property type="entry name" value="lambda repressor-like DNA-binding domains"/>
    <property type="match status" value="1"/>
</dbReference>
<dbReference type="Gene3D" id="1.10.260.40">
    <property type="entry name" value="lambda repressor-like DNA-binding domains"/>
    <property type="match status" value="1"/>
</dbReference>
<dbReference type="Gene3D" id="2.10.109.10">
    <property type="entry name" value="Umud Fragment, subunit A"/>
    <property type="match status" value="1"/>
</dbReference>
<protein>
    <submittedName>
        <fullName evidence="5">LexA family transcriptional regulator</fullName>
    </submittedName>
</protein>
<dbReference type="AlphaFoldDB" id="A0A858PYZ8"/>
<dbReference type="KEGG" id="aplt:ANPL_03940"/>
<dbReference type="PANTHER" id="PTHR40661">
    <property type="match status" value="1"/>
</dbReference>
<dbReference type="CDD" id="cd00093">
    <property type="entry name" value="HTH_XRE"/>
    <property type="match status" value="1"/>
</dbReference>
<dbReference type="RefSeq" id="WP_169193437.1">
    <property type="nucleotide sequence ID" value="NZ_CP046391.1"/>
</dbReference>
<evidence type="ECO:0000259" key="4">
    <source>
        <dbReference type="PROSITE" id="PS50943"/>
    </source>
</evidence>
<dbReference type="InterPro" id="IPR010982">
    <property type="entry name" value="Lambda_DNA-bd_dom_sf"/>
</dbReference>
<reference evidence="5 6" key="1">
    <citation type="journal article" date="2020" name="Pathogens">
        <title>First Whole Genome Sequence of Anaplasma platys, an Obligate Intracellular Rickettsial Pathogen of Dogs.</title>
        <authorList>
            <person name="Llanes A."/>
            <person name="Rajeev S."/>
        </authorList>
    </citation>
    <scope>NUCLEOTIDE SEQUENCE [LARGE SCALE GENOMIC DNA]</scope>
    <source>
        <strain evidence="5 6">S3</strain>
    </source>
</reference>
<dbReference type="InterPro" id="IPR001387">
    <property type="entry name" value="Cro/C1-type_HTH"/>
</dbReference>
<dbReference type="InterPro" id="IPR039418">
    <property type="entry name" value="LexA-like"/>
</dbReference>
<sequence>MEKHGSCSSIVARIRSQMDKIGINARELAEKASVGKSFVYDILSGKSSNPTSKKLMAIAEVLQVPLAYLVGSDDGLCEVASGGVVPITHLEACGDDGEKNVTKYDRFYIPSNARLPFNTGFLRFYDVKGDSMSPTLFGQDMVLVDISDKVAHPAGVFAIRDSIGILIRRLEYIRDSSQIVLHVVCDNKKYSSYECGVEDIEILGRVIWYARALR</sequence>
<gene>
    <name evidence="5" type="ORF">ANPL_03940</name>
</gene>
<dbReference type="InterPro" id="IPR036286">
    <property type="entry name" value="LexA/Signal_pep-like_sf"/>
</dbReference>
<keyword evidence="6" id="KW-1185">Reference proteome</keyword>
<dbReference type="InterPro" id="IPR010744">
    <property type="entry name" value="Phage_CI_N"/>
</dbReference>
<keyword evidence="1" id="KW-0805">Transcription regulation</keyword>
<accession>A0A858PYZ8</accession>
<keyword evidence="3" id="KW-0804">Transcription</keyword>
<dbReference type="Proteomes" id="UP000500930">
    <property type="component" value="Chromosome"/>
</dbReference>
<dbReference type="CDD" id="cd06529">
    <property type="entry name" value="S24_LexA-like"/>
    <property type="match status" value="1"/>
</dbReference>
<dbReference type="Pfam" id="PF07022">
    <property type="entry name" value="Phage_CI_repr"/>
    <property type="match status" value="1"/>
</dbReference>
<proteinExistence type="predicted"/>
<dbReference type="SUPFAM" id="SSF51306">
    <property type="entry name" value="LexA/Signal peptidase"/>
    <property type="match status" value="1"/>
</dbReference>
<dbReference type="SMART" id="SM00530">
    <property type="entry name" value="HTH_XRE"/>
    <property type="match status" value="1"/>
</dbReference>
<evidence type="ECO:0000256" key="2">
    <source>
        <dbReference type="ARBA" id="ARBA00023125"/>
    </source>
</evidence>
<dbReference type="GO" id="GO:0003677">
    <property type="term" value="F:DNA binding"/>
    <property type="evidence" value="ECO:0007669"/>
    <property type="project" value="UniProtKB-KW"/>
</dbReference>
<evidence type="ECO:0000313" key="6">
    <source>
        <dbReference type="Proteomes" id="UP000500930"/>
    </source>
</evidence>
<evidence type="ECO:0000256" key="3">
    <source>
        <dbReference type="ARBA" id="ARBA00023163"/>
    </source>
</evidence>
<name>A0A858PYZ8_9RICK</name>
<feature type="domain" description="HTH cro/C1-type" evidence="4">
    <location>
        <begin position="14"/>
        <end position="69"/>
    </location>
</feature>
<dbReference type="InterPro" id="IPR015927">
    <property type="entry name" value="Peptidase_S24_S26A/B/C"/>
</dbReference>
<keyword evidence="2" id="KW-0238">DNA-binding</keyword>
<dbReference type="PANTHER" id="PTHR40661:SF3">
    <property type="entry name" value="FELS-1 PROPHAGE TRANSCRIPTIONAL REGULATOR"/>
    <property type="match status" value="1"/>
</dbReference>
<evidence type="ECO:0000256" key="1">
    <source>
        <dbReference type="ARBA" id="ARBA00023015"/>
    </source>
</evidence>